<dbReference type="PROSITE" id="PS00181">
    <property type="entry name" value="GLNA_ATP"/>
    <property type="match status" value="1"/>
</dbReference>
<dbReference type="GO" id="GO:0006542">
    <property type="term" value="P:glutamine biosynthetic process"/>
    <property type="evidence" value="ECO:0007669"/>
    <property type="project" value="InterPro"/>
</dbReference>
<comment type="cofactor">
    <cofactor evidence="1">
        <name>Mg(2+)</name>
        <dbReference type="ChEBI" id="CHEBI:18420"/>
    </cofactor>
</comment>
<dbReference type="SUPFAM" id="SSF55931">
    <property type="entry name" value="Glutamine synthetase/guanido kinase"/>
    <property type="match status" value="1"/>
</dbReference>
<dbReference type="InterPro" id="IPR008146">
    <property type="entry name" value="Gln_synth_cat_dom"/>
</dbReference>
<comment type="caution">
    <text evidence="12">The sequence shown here is derived from an EMBL/GenBank/DDBJ whole genome shotgun (WGS) entry which is preliminary data.</text>
</comment>
<dbReference type="Pfam" id="PF00120">
    <property type="entry name" value="Gln-synt_C"/>
    <property type="match status" value="1"/>
</dbReference>
<protein>
    <submittedName>
        <fullName evidence="12">Type III glutamate--ammonia ligase</fullName>
    </submittedName>
</protein>
<evidence type="ECO:0000256" key="1">
    <source>
        <dbReference type="ARBA" id="ARBA00001946"/>
    </source>
</evidence>
<evidence type="ECO:0000256" key="7">
    <source>
        <dbReference type="ARBA" id="ARBA00023231"/>
    </source>
</evidence>
<evidence type="ECO:0000259" key="11">
    <source>
        <dbReference type="PROSITE" id="PS51987"/>
    </source>
</evidence>
<comment type="similarity">
    <text evidence="8 9">Belongs to the glutamine synthetase family.</text>
</comment>
<name>A0A917FFL5_9HYPH</name>
<dbReference type="PROSITE" id="PS51987">
    <property type="entry name" value="GS_CATALYTIC"/>
    <property type="match status" value="1"/>
</dbReference>
<keyword evidence="4" id="KW-0547">Nucleotide-binding</keyword>
<evidence type="ECO:0000256" key="8">
    <source>
        <dbReference type="PROSITE-ProRule" id="PRU01330"/>
    </source>
</evidence>
<sequence>MARLPKKEAASTAAAIDLEAVAQERGIKYFLISYVDLFGGLRAKLVPTAGIAEMQKNGAGFAGFATWLDMSPADPDLFAVPDPSSLIQLPWNPEVAWLASDLVMGGKPVAQAPRQVLKEQLAKAAALGYEMKSGVECEYFLTNPDGSAIFDGADTAVKPCYDQSALMRQYAVIKEICDSMLSLGWGAYQNDHEDANGQFEMNWNYGNALITADRHVFFKYMVKTLAEKHGMRATFMPKPFINLTGSGCHVHVSMWGKNGNAFADPKGDLGVSQLGYHFIGGLIHNADALCALTNPTVNSYKRINAPRTVSGATWAPNTVTYTGNNRTHMIRIPDAGRFEFRLADGAANPYLLQAGVLAAGLDGIANERDPGKRLDINMYTEGHKVRGAKRLPLNLLDAMRALEKSRVLRDGLGSELVDGYLKLKTEEWNAYSRHLTQWERDTTLDI</sequence>
<evidence type="ECO:0000259" key="10">
    <source>
        <dbReference type="PROSITE" id="PS51986"/>
    </source>
</evidence>
<keyword evidence="7" id="KW-0535">Nitrogen fixation</keyword>
<reference evidence="12" key="2">
    <citation type="submission" date="2020-09" db="EMBL/GenBank/DDBJ databases">
        <authorList>
            <person name="Sun Q."/>
            <person name="Sedlacek I."/>
        </authorList>
    </citation>
    <scope>NUCLEOTIDE SEQUENCE</scope>
    <source>
        <strain evidence="12">CCM 7897</strain>
    </source>
</reference>
<evidence type="ECO:0000256" key="2">
    <source>
        <dbReference type="ARBA" id="ARBA00003117"/>
    </source>
</evidence>
<dbReference type="EMBL" id="BMCT01000005">
    <property type="protein sequence ID" value="GGF73241.1"/>
    <property type="molecule type" value="Genomic_DNA"/>
</dbReference>
<dbReference type="SUPFAM" id="SSF54368">
    <property type="entry name" value="Glutamine synthetase, N-terminal domain"/>
    <property type="match status" value="1"/>
</dbReference>
<evidence type="ECO:0000256" key="5">
    <source>
        <dbReference type="ARBA" id="ARBA00022840"/>
    </source>
</evidence>
<evidence type="ECO:0000256" key="9">
    <source>
        <dbReference type="RuleBase" id="RU000384"/>
    </source>
</evidence>
<dbReference type="Gene3D" id="3.10.20.70">
    <property type="entry name" value="Glutamine synthetase, N-terminal domain"/>
    <property type="match status" value="1"/>
</dbReference>
<keyword evidence="13" id="KW-1185">Reference proteome</keyword>
<dbReference type="InterPro" id="IPR014746">
    <property type="entry name" value="Gln_synth/guanido_kin_cat_dom"/>
</dbReference>
<dbReference type="Gene3D" id="3.30.590.10">
    <property type="entry name" value="Glutamine synthetase/guanido kinase, catalytic domain"/>
    <property type="match status" value="1"/>
</dbReference>
<accession>A0A917FFL5</accession>
<organism evidence="12 13">
    <name type="scientific">Azorhizobium oxalatiphilum</name>
    <dbReference type="NCBI Taxonomy" id="980631"/>
    <lineage>
        <taxon>Bacteria</taxon>
        <taxon>Pseudomonadati</taxon>
        <taxon>Pseudomonadota</taxon>
        <taxon>Alphaproteobacteria</taxon>
        <taxon>Hyphomicrobiales</taxon>
        <taxon>Xanthobacteraceae</taxon>
        <taxon>Azorhizobium</taxon>
    </lineage>
</organism>
<evidence type="ECO:0000256" key="4">
    <source>
        <dbReference type="ARBA" id="ARBA00022741"/>
    </source>
</evidence>
<dbReference type="RefSeq" id="WP_188581131.1">
    <property type="nucleotide sequence ID" value="NZ_BMCT01000005.1"/>
</dbReference>
<dbReference type="GO" id="GO:0005524">
    <property type="term" value="F:ATP binding"/>
    <property type="evidence" value="ECO:0007669"/>
    <property type="project" value="UniProtKB-KW"/>
</dbReference>
<feature type="domain" description="GS catalytic" evidence="11">
    <location>
        <begin position="113"/>
        <end position="446"/>
    </location>
</feature>
<evidence type="ECO:0000313" key="12">
    <source>
        <dbReference type="EMBL" id="GGF73241.1"/>
    </source>
</evidence>
<dbReference type="AlphaFoldDB" id="A0A917FFL5"/>
<comment type="function">
    <text evidence="2">Catalyzes the ATP-dependent biosynthesis of glutamine from glutamate and ammonia.</text>
</comment>
<keyword evidence="3 12" id="KW-0436">Ligase</keyword>
<reference evidence="12" key="1">
    <citation type="journal article" date="2014" name="Int. J. Syst. Evol. Microbiol.">
        <title>Complete genome sequence of Corynebacterium casei LMG S-19264T (=DSM 44701T), isolated from a smear-ripened cheese.</title>
        <authorList>
            <consortium name="US DOE Joint Genome Institute (JGI-PGF)"/>
            <person name="Walter F."/>
            <person name="Albersmeier A."/>
            <person name="Kalinowski J."/>
            <person name="Ruckert C."/>
        </authorList>
    </citation>
    <scope>NUCLEOTIDE SEQUENCE</scope>
    <source>
        <strain evidence="12">CCM 7897</strain>
    </source>
</reference>
<dbReference type="PANTHER" id="PTHR43785">
    <property type="entry name" value="GAMMA-GLUTAMYLPUTRESCINE SYNTHETASE"/>
    <property type="match status" value="1"/>
</dbReference>
<dbReference type="InterPro" id="IPR008147">
    <property type="entry name" value="Gln_synt_N"/>
</dbReference>
<gene>
    <name evidence="12" type="ORF">GCM10007301_36300</name>
</gene>
<evidence type="ECO:0000256" key="3">
    <source>
        <dbReference type="ARBA" id="ARBA00022598"/>
    </source>
</evidence>
<dbReference type="InterPro" id="IPR027303">
    <property type="entry name" value="Gln_synth_gly_rich_site"/>
</dbReference>
<dbReference type="PANTHER" id="PTHR43785:SF14">
    <property type="entry name" value="GLUTAMINE SYNTHETASE"/>
    <property type="match status" value="1"/>
</dbReference>
<dbReference type="NCBIfam" id="TIGR03105">
    <property type="entry name" value="gln_synth_III"/>
    <property type="match status" value="1"/>
</dbReference>
<evidence type="ECO:0000256" key="6">
    <source>
        <dbReference type="ARBA" id="ARBA00022842"/>
    </source>
</evidence>
<dbReference type="GO" id="GO:0004356">
    <property type="term" value="F:glutamine synthetase activity"/>
    <property type="evidence" value="ECO:0007669"/>
    <property type="project" value="InterPro"/>
</dbReference>
<evidence type="ECO:0000313" key="13">
    <source>
        <dbReference type="Proteomes" id="UP000606044"/>
    </source>
</evidence>
<dbReference type="PROSITE" id="PS51986">
    <property type="entry name" value="GS_BETA_GRASP"/>
    <property type="match status" value="1"/>
</dbReference>
<keyword evidence="5" id="KW-0067">ATP-binding</keyword>
<dbReference type="Proteomes" id="UP000606044">
    <property type="component" value="Unassembled WGS sequence"/>
</dbReference>
<feature type="domain" description="GS beta-grasp" evidence="10">
    <location>
        <begin position="25"/>
        <end position="107"/>
    </location>
</feature>
<dbReference type="SMART" id="SM01230">
    <property type="entry name" value="Gln-synt_C"/>
    <property type="match status" value="1"/>
</dbReference>
<dbReference type="InterPro" id="IPR017536">
    <property type="entry name" value="Glutamine_synthetase_typeIII"/>
</dbReference>
<dbReference type="InterPro" id="IPR036651">
    <property type="entry name" value="Gln_synt_N_sf"/>
</dbReference>
<keyword evidence="6" id="KW-0460">Magnesium</keyword>
<proteinExistence type="inferred from homology"/>